<dbReference type="KEGG" id="vhl:BME96_11945"/>
<accession>A0AAC9NLD5</accession>
<evidence type="ECO:0000259" key="2">
    <source>
        <dbReference type="SMART" id="SM00939"/>
    </source>
</evidence>
<dbReference type="InterPro" id="IPR050585">
    <property type="entry name" value="Xaa-Pro_dipeptidyl-ppase/CocE"/>
</dbReference>
<organism evidence="3 4">
    <name type="scientific">Virgibacillus halodenitrificans</name>
    <name type="common">Bacillus halodenitrificans</name>
    <dbReference type="NCBI Taxonomy" id="1482"/>
    <lineage>
        <taxon>Bacteria</taxon>
        <taxon>Bacillati</taxon>
        <taxon>Bacillota</taxon>
        <taxon>Bacilli</taxon>
        <taxon>Bacillales</taxon>
        <taxon>Bacillaceae</taxon>
        <taxon>Virgibacillus</taxon>
    </lineage>
</organism>
<dbReference type="SUPFAM" id="SSF49785">
    <property type="entry name" value="Galactose-binding domain-like"/>
    <property type="match status" value="1"/>
</dbReference>
<dbReference type="Gene3D" id="2.60.120.260">
    <property type="entry name" value="Galactose-binding domain-like"/>
    <property type="match status" value="1"/>
</dbReference>
<dbReference type="Pfam" id="PF02129">
    <property type="entry name" value="Peptidase_S15"/>
    <property type="match status" value="1"/>
</dbReference>
<dbReference type="GO" id="GO:0008239">
    <property type="term" value="F:dipeptidyl-peptidase activity"/>
    <property type="evidence" value="ECO:0007669"/>
    <property type="project" value="InterPro"/>
</dbReference>
<sequence length="556" mass="62599">MKIEKIIVEKNIPFELSDGTVLRSDVFRPKDNNKYPTLMLRLPYNKEEKRYYDEYLEVPRMVEAGYVVILQDVRGRFASDGEFYPFIHEGKDGYEAVEWAANLPYANGKVGLFGMSYHGYTQLAAAVENPPSLKAIAPVMTMAEPWADILNGDSAAKGVAKFQTWTLGSIIEDQLKKREQLDSTKVQKYQATMQEWLHYRPADEWPPMKDLDPNSFFFDVMHNKVSSELIERTQLLDKLHSIQIPALFIGGWFDALLEPTIAAYQAYKGPAQFWVGPWTHEDMSGHAGERYFEGGAEQIGCDEVTDPTELHIKWFDHWLKDKPMAVDKPVHLYLMGQEKWAAFGQWPPVTATNELFLSSNGSSQTRRGDGELVEQPMLKDTKSELLLDPDNPVPTRGGGVLIAGNGSGVFEIGDIQDREDVLVYTSSVLREDIHILGTVKASLWVSSPSTLCDISIRLSDVEPNGKVFNIIDTFYREKVKAVDQPLCLELEIGHTAYLLKKGHSLRVDIAASNAPLYDINLNNGRTSKTSKVGKPAIENVYHGVNFPSRIILPIEK</sequence>
<dbReference type="Gene3D" id="3.40.50.1820">
    <property type="entry name" value="alpha/beta hydrolase"/>
    <property type="match status" value="1"/>
</dbReference>
<dbReference type="InterPro" id="IPR029058">
    <property type="entry name" value="AB_hydrolase_fold"/>
</dbReference>
<protein>
    <submittedName>
        <fullName evidence="3">Hydrolase</fullName>
    </submittedName>
</protein>
<evidence type="ECO:0000313" key="3">
    <source>
        <dbReference type="EMBL" id="APC48863.1"/>
    </source>
</evidence>
<dbReference type="SUPFAM" id="SSF53474">
    <property type="entry name" value="alpha/beta-Hydrolases"/>
    <property type="match status" value="1"/>
</dbReference>
<reference evidence="3 4" key="1">
    <citation type="submission" date="2016-11" db="EMBL/GenBank/DDBJ databases">
        <title>Complete genome sequencing of Virgibacillus halodenitrificans PDB-F2.</title>
        <authorList>
            <person name="Sun Z."/>
            <person name="Zhou Y."/>
            <person name="Li H."/>
        </authorList>
    </citation>
    <scope>NUCLEOTIDE SEQUENCE [LARGE SCALE GENOMIC DNA]</scope>
    <source>
        <strain evidence="3 4">PDB-F2</strain>
    </source>
</reference>
<dbReference type="GeneID" id="71515112"/>
<feature type="domain" description="Xaa-Pro dipeptidyl-peptidase C-terminal" evidence="2">
    <location>
        <begin position="312"/>
        <end position="551"/>
    </location>
</feature>
<dbReference type="InterPro" id="IPR005674">
    <property type="entry name" value="CocE/Ser_esterase"/>
</dbReference>
<dbReference type="Pfam" id="PF08530">
    <property type="entry name" value="PepX_C"/>
    <property type="match status" value="1"/>
</dbReference>
<dbReference type="SMART" id="SM00939">
    <property type="entry name" value="PepX_C"/>
    <property type="match status" value="1"/>
</dbReference>
<dbReference type="Gene3D" id="1.10.3020.10">
    <property type="entry name" value="alpha-amino acid ester hydrolase ( Helical cap domain)"/>
    <property type="match status" value="1"/>
</dbReference>
<dbReference type="NCBIfam" id="TIGR00976">
    <property type="entry name" value="CocE_NonD"/>
    <property type="match status" value="1"/>
</dbReference>
<dbReference type="AlphaFoldDB" id="A0AAC9NLD5"/>
<dbReference type="RefSeq" id="WP_071649159.1">
    <property type="nucleotide sequence ID" value="NZ_CP017962.1"/>
</dbReference>
<dbReference type="PANTHER" id="PTHR43056">
    <property type="entry name" value="PEPTIDASE S9 PROLYL OLIGOPEPTIDASE"/>
    <property type="match status" value="1"/>
</dbReference>
<dbReference type="InterPro" id="IPR000383">
    <property type="entry name" value="Xaa-Pro-like_dom"/>
</dbReference>
<proteinExistence type="predicted"/>
<dbReference type="InterPro" id="IPR008979">
    <property type="entry name" value="Galactose-bd-like_sf"/>
</dbReference>
<evidence type="ECO:0000256" key="1">
    <source>
        <dbReference type="ARBA" id="ARBA00022801"/>
    </source>
</evidence>
<keyword evidence="1 3" id="KW-0378">Hydrolase</keyword>
<dbReference type="PANTHER" id="PTHR43056:SF10">
    <property type="entry name" value="COCE_NOND FAMILY, PUTATIVE (AFU_ORTHOLOGUE AFUA_7G00600)-RELATED"/>
    <property type="match status" value="1"/>
</dbReference>
<evidence type="ECO:0000313" key="4">
    <source>
        <dbReference type="Proteomes" id="UP000182945"/>
    </source>
</evidence>
<dbReference type="EMBL" id="CP017962">
    <property type="protein sequence ID" value="APC48863.1"/>
    <property type="molecule type" value="Genomic_DNA"/>
</dbReference>
<gene>
    <name evidence="3" type="ORF">BME96_11945</name>
</gene>
<dbReference type="Proteomes" id="UP000182945">
    <property type="component" value="Chromosome"/>
</dbReference>
<name>A0AAC9NLD5_VIRHA</name>
<dbReference type="InterPro" id="IPR013736">
    <property type="entry name" value="Xaa-Pro_dipept_C"/>
</dbReference>